<protein>
    <submittedName>
        <fullName evidence="2">Uma2 family endonuclease</fullName>
    </submittedName>
</protein>
<dbReference type="InterPro" id="IPR008538">
    <property type="entry name" value="Uma2"/>
</dbReference>
<dbReference type="CDD" id="cd06260">
    <property type="entry name" value="DUF820-like"/>
    <property type="match status" value="1"/>
</dbReference>
<dbReference type="GO" id="GO:0004519">
    <property type="term" value="F:endonuclease activity"/>
    <property type="evidence" value="ECO:0007669"/>
    <property type="project" value="UniProtKB-KW"/>
</dbReference>
<dbReference type="PANTHER" id="PTHR34107">
    <property type="entry name" value="SLL0198 PROTEIN-RELATED"/>
    <property type="match status" value="1"/>
</dbReference>
<keyword evidence="2" id="KW-0540">Nuclease</keyword>
<dbReference type="Gene3D" id="3.90.1570.10">
    <property type="entry name" value="tt1808, chain A"/>
    <property type="match status" value="1"/>
</dbReference>
<dbReference type="Proteomes" id="UP000662747">
    <property type="component" value="Chromosome"/>
</dbReference>
<dbReference type="Pfam" id="PF05685">
    <property type="entry name" value="Uma2"/>
    <property type="match status" value="1"/>
</dbReference>
<keyword evidence="2" id="KW-0378">Hydrolase</keyword>
<sequence>MGNETKRRATYADIEALPENMVGQIIDGELIAMSRPAIPHGVAHTVIQSLLTTAFQIGLRAPGGWWIHDEPELHLGEDVLVPDIGGWRRERMPQLRRMPFFTVAPDWVCEVLSPSTASLDRKRKREIYARECVEYVWLVDPATRTLEAFQRQGEQWVALGTYSGTARVRVEPFEALELDLGELWPPELEAP</sequence>
<keyword evidence="2" id="KW-0255">Endonuclease</keyword>
<dbReference type="EMBL" id="CP071090">
    <property type="protein sequence ID" value="QSQ28319.1"/>
    <property type="molecule type" value="Genomic_DNA"/>
</dbReference>
<feature type="domain" description="Putative restriction endonuclease" evidence="1">
    <location>
        <begin position="24"/>
        <end position="180"/>
    </location>
</feature>
<evidence type="ECO:0000313" key="2">
    <source>
        <dbReference type="EMBL" id="QSQ28319.1"/>
    </source>
</evidence>
<reference evidence="2 3" key="1">
    <citation type="submission" date="2021-02" db="EMBL/GenBank/DDBJ databases">
        <title>De Novo genome assembly of isolated myxobacteria.</title>
        <authorList>
            <person name="Stevens D.C."/>
        </authorList>
    </citation>
    <scope>NUCLEOTIDE SEQUENCE [LARGE SCALE GENOMIC DNA]</scope>
    <source>
        <strain evidence="3">SCPEA02</strain>
    </source>
</reference>
<dbReference type="SUPFAM" id="SSF52980">
    <property type="entry name" value="Restriction endonuclease-like"/>
    <property type="match status" value="1"/>
</dbReference>
<dbReference type="PANTHER" id="PTHR34107:SF4">
    <property type="entry name" value="SLL1222 PROTEIN"/>
    <property type="match status" value="1"/>
</dbReference>
<accession>A0ABX7PCX0</accession>
<evidence type="ECO:0000313" key="3">
    <source>
        <dbReference type="Proteomes" id="UP000662747"/>
    </source>
</evidence>
<proteinExistence type="predicted"/>
<dbReference type="InterPro" id="IPR011335">
    <property type="entry name" value="Restrct_endonuc-II-like"/>
</dbReference>
<name>A0ABX7PCX0_9BACT</name>
<keyword evidence="3" id="KW-1185">Reference proteome</keyword>
<gene>
    <name evidence="2" type="ORF">JY651_30425</name>
</gene>
<dbReference type="InterPro" id="IPR012296">
    <property type="entry name" value="Nuclease_put_TT1808"/>
</dbReference>
<evidence type="ECO:0000259" key="1">
    <source>
        <dbReference type="Pfam" id="PF05685"/>
    </source>
</evidence>
<organism evidence="2 3">
    <name type="scientific">Pyxidicoccus parkwayensis</name>
    <dbReference type="NCBI Taxonomy" id="2813578"/>
    <lineage>
        <taxon>Bacteria</taxon>
        <taxon>Pseudomonadati</taxon>
        <taxon>Myxococcota</taxon>
        <taxon>Myxococcia</taxon>
        <taxon>Myxococcales</taxon>
        <taxon>Cystobacterineae</taxon>
        <taxon>Myxococcaceae</taxon>
        <taxon>Pyxidicoccus</taxon>
    </lineage>
</organism>